<proteinExistence type="predicted"/>
<organism evidence="1 2">
    <name type="scientific">Opisthorchis felineus</name>
    <dbReference type="NCBI Taxonomy" id="147828"/>
    <lineage>
        <taxon>Eukaryota</taxon>
        <taxon>Metazoa</taxon>
        <taxon>Spiralia</taxon>
        <taxon>Lophotrochozoa</taxon>
        <taxon>Platyhelminthes</taxon>
        <taxon>Trematoda</taxon>
        <taxon>Digenea</taxon>
        <taxon>Opisthorchiida</taxon>
        <taxon>Opisthorchiata</taxon>
        <taxon>Opisthorchiidae</taxon>
        <taxon>Opisthorchis</taxon>
    </lineage>
</organism>
<feature type="non-terminal residue" evidence="1">
    <location>
        <position position="1"/>
    </location>
</feature>
<comment type="caution">
    <text evidence="1">The sequence shown here is derived from an EMBL/GenBank/DDBJ whole genome shotgun (WGS) entry which is preliminary data.</text>
</comment>
<keyword evidence="2" id="KW-1185">Reference proteome</keyword>
<dbReference type="AlphaFoldDB" id="A0A4S2M558"/>
<sequence>AQSEPEKLSTTLEDLLSNCSPNRKAIIASHLIAKGAVDAVESIMNMSSTPDKAKRDSPSIEFAKIVSSSLADPMNAANDSSSELARLALQKLRRMNSEQLITCLKGPHVEMLFRSWPLDQLSDLLELVNSASEHERNSLNLQLAAIMINRNCHSVAKQIVK</sequence>
<dbReference type="EMBL" id="SJOL01004573">
    <property type="protein sequence ID" value="TGZ71453.1"/>
    <property type="molecule type" value="Genomic_DNA"/>
</dbReference>
<dbReference type="OrthoDB" id="185373at2759"/>
<feature type="non-terminal residue" evidence="1">
    <location>
        <position position="161"/>
    </location>
</feature>
<protein>
    <submittedName>
        <fullName evidence="1">Uncharacterized protein</fullName>
    </submittedName>
</protein>
<evidence type="ECO:0000313" key="2">
    <source>
        <dbReference type="Proteomes" id="UP000308267"/>
    </source>
</evidence>
<evidence type="ECO:0000313" key="1">
    <source>
        <dbReference type="EMBL" id="TGZ71453.1"/>
    </source>
</evidence>
<gene>
    <name evidence="1" type="ORF">CRM22_002627</name>
</gene>
<name>A0A4S2M558_OPIFE</name>
<accession>A0A4S2M558</accession>
<dbReference type="Proteomes" id="UP000308267">
    <property type="component" value="Unassembled WGS sequence"/>
</dbReference>
<dbReference type="STRING" id="147828.A0A4S2M558"/>
<reference evidence="1 2" key="1">
    <citation type="journal article" date="2019" name="BMC Genomics">
        <title>New insights from Opisthorchis felineus genome: update on genomics of the epidemiologically important liver flukes.</title>
        <authorList>
            <person name="Ershov N.I."/>
            <person name="Mordvinov V.A."/>
            <person name="Prokhortchouk E.B."/>
            <person name="Pakharukova M.Y."/>
            <person name="Gunbin K.V."/>
            <person name="Ustyantsev K."/>
            <person name="Genaev M.A."/>
            <person name="Blinov A.G."/>
            <person name="Mazur A."/>
            <person name="Boulygina E."/>
            <person name="Tsygankova S."/>
            <person name="Khrameeva E."/>
            <person name="Chekanov N."/>
            <person name="Fan G."/>
            <person name="Xiao A."/>
            <person name="Zhang H."/>
            <person name="Xu X."/>
            <person name="Yang H."/>
            <person name="Solovyev V."/>
            <person name="Lee S.M."/>
            <person name="Liu X."/>
            <person name="Afonnikov D.A."/>
            <person name="Skryabin K.G."/>
        </authorList>
    </citation>
    <scope>NUCLEOTIDE SEQUENCE [LARGE SCALE GENOMIC DNA]</scope>
    <source>
        <strain evidence="1">AK-0245</strain>
        <tissue evidence="1">Whole organism</tissue>
    </source>
</reference>